<sequence>MVRIALPTLAVTLLVIPALAQLSDVSERDVLENDLYSRIFDDGDDIVVTREDLDALFGREFVDDMEARDPFLGLLFKGIKAAVKIGKGIHKAHSAKEHHKNHRKRELEIDDVSTRELVGDDLEEREPFLGLLFKGIKAAVKIGKGAHKAHQAKENHKNRHKRELDFIDDDVFERGFDDEDFFEREFGDMEERDYYDELD</sequence>
<evidence type="ECO:0000256" key="1">
    <source>
        <dbReference type="SAM" id="SignalP"/>
    </source>
</evidence>
<name>A0A8S0W344_CYCAE</name>
<keyword evidence="1" id="KW-0732">Signal</keyword>
<feature type="chain" id="PRO_5035902011" evidence="1">
    <location>
        <begin position="21"/>
        <end position="199"/>
    </location>
</feature>
<dbReference type="EMBL" id="CACVBS010000067">
    <property type="protein sequence ID" value="CAA7268265.1"/>
    <property type="molecule type" value="Genomic_DNA"/>
</dbReference>
<dbReference type="Proteomes" id="UP000467700">
    <property type="component" value="Unassembled WGS sequence"/>
</dbReference>
<evidence type="ECO:0000313" key="2">
    <source>
        <dbReference type="EMBL" id="CAA7268265.1"/>
    </source>
</evidence>
<evidence type="ECO:0000313" key="3">
    <source>
        <dbReference type="Proteomes" id="UP000467700"/>
    </source>
</evidence>
<proteinExistence type="predicted"/>
<organism evidence="2 3">
    <name type="scientific">Cyclocybe aegerita</name>
    <name type="common">Black poplar mushroom</name>
    <name type="synonym">Agrocybe aegerita</name>
    <dbReference type="NCBI Taxonomy" id="1973307"/>
    <lineage>
        <taxon>Eukaryota</taxon>
        <taxon>Fungi</taxon>
        <taxon>Dikarya</taxon>
        <taxon>Basidiomycota</taxon>
        <taxon>Agaricomycotina</taxon>
        <taxon>Agaricomycetes</taxon>
        <taxon>Agaricomycetidae</taxon>
        <taxon>Agaricales</taxon>
        <taxon>Agaricineae</taxon>
        <taxon>Bolbitiaceae</taxon>
        <taxon>Cyclocybe</taxon>
    </lineage>
</organism>
<feature type="signal peptide" evidence="1">
    <location>
        <begin position="1"/>
        <end position="20"/>
    </location>
</feature>
<reference evidence="2 3" key="1">
    <citation type="submission" date="2020-01" db="EMBL/GenBank/DDBJ databases">
        <authorList>
            <person name="Gupta K D."/>
        </authorList>
    </citation>
    <scope>NUCLEOTIDE SEQUENCE [LARGE SCALE GENOMIC DNA]</scope>
</reference>
<accession>A0A8S0W344</accession>
<dbReference type="AlphaFoldDB" id="A0A8S0W344"/>
<keyword evidence="3" id="KW-1185">Reference proteome</keyword>
<dbReference type="OrthoDB" id="3064941at2759"/>
<gene>
    <name evidence="2" type="ORF">AAE3_LOCUS10455</name>
</gene>
<comment type="caution">
    <text evidence="2">The sequence shown here is derived from an EMBL/GenBank/DDBJ whole genome shotgun (WGS) entry which is preliminary data.</text>
</comment>
<protein>
    <submittedName>
        <fullName evidence="2">Uncharacterized protein</fullName>
    </submittedName>
</protein>